<name>A0AAV6JEG5_9ERIC</name>
<proteinExistence type="predicted"/>
<evidence type="ECO:0000313" key="1">
    <source>
        <dbReference type="EMBL" id="KAG5539501.1"/>
    </source>
</evidence>
<reference evidence="2" key="1">
    <citation type="submission" date="2020-08" db="EMBL/GenBank/DDBJ databases">
        <title>Plant Genome Project.</title>
        <authorList>
            <person name="Zhang R.-G."/>
        </authorList>
    </citation>
    <scope>NUCLEOTIDE SEQUENCE</scope>
    <source>
        <strain evidence="2">WSP0</strain>
        <tissue evidence="2">Leaf</tissue>
    </source>
</reference>
<dbReference type="EMBL" id="JACTNZ010000007">
    <property type="protein sequence ID" value="KAG5539517.1"/>
    <property type="molecule type" value="Genomic_DNA"/>
</dbReference>
<organism evidence="2 3">
    <name type="scientific">Rhododendron griersonianum</name>
    <dbReference type="NCBI Taxonomy" id="479676"/>
    <lineage>
        <taxon>Eukaryota</taxon>
        <taxon>Viridiplantae</taxon>
        <taxon>Streptophyta</taxon>
        <taxon>Embryophyta</taxon>
        <taxon>Tracheophyta</taxon>
        <taxon>Spermatophyta</taxon>
        <taxon>Magnoliopsida</taxon>
        <taxon>eudicotyledons</taxon>
        <taxon>Gunneridae</taxon>
        <taxon>Pentapetalae</taxon>
        <taxon>asterids</taxon>
        <taxon>Ericales</taxon>
        <taxon>Ericaceae</taxon>
        <taxon>Ericoideae</taxon>
        <taxon>Rhodoreae</taxon>
        <taxon>Rhododendron</taxon>
    </lineage>
</organism>
<dbReference type="AlphaFoldDB" id="A0AAV6JEG5"/>
<evidence type="ECO:0000313" key="3">
    <source>
        <dbReference type="Proteomes" id="UP000823749"/>
    </source>
</evidence>
<comment type="caution">
    <text evidence="2">The sequence shown here is derived from an EMBL/GenBank/DDBJ whole genome shotgun (WGS) entry which is preliminary data.</text>
</comment>
<protein>
    <recommendedName>
        <fullName evidence="4">RING-type domain-containing protein</fullName>
    </recommendedName>
</protein>
<evidence type="ECO:0008006" key="4">
    <source>
        <dbReference type="Google" id="ProtNLM"/>
    </source>
</evidence>
<keyword evidence="3" id="KW-1185">Reference proteome</keyword>
<sequence>MKIQGQGNRCKFFRNYLMSLERQYLLRYCVCLGEFELKEELNQIPTYKHVFHIDCINLAFVQYIACFCTYLPDKPSFR</sequence>
<dbReference type="EMBL" id="JACTNZ010000007">
    <property type="protein sequence ID" value="KAG5539501.1"/>
    <property type="molecule type" value="Genomic_DNA"/>
</dbReference>
<evidence type="ECO:0000313" key="2">
    <source>
        <dbReference type="EMBL" id="KAG5539517.1"/>
    </source>
</evidence>
<gene>
    <name evidence="1" type="ORF">RHGRI_019896</name>
    <name evidence="2" type="ORF">RHGRI_019909</name>
</gene>
<accession>A0AAV6JEG5</accession>
<dbReference type="Proteomes" id="UP000823749">
    <property type="component" value="Chromosome 7"/>
</dbReference>